<protein>
    <submittedName>
        <fullName evidence="1">The fantastic four family protein</fullName>
    </submittedName>
</protein>
<reference evidence="2" key="1">
    <citation type="journal article" date="2022" name="Nat. Commun.">
        <title>Chromosome evolution and the genetic basis of agronomically important traits in greater yam.</title>
        <authorList>
            <person name="Bredeson J.V."/>
            <person name="Lyons J.B."/>
            <person name="Oniyinde I.O."/>
            <person name="Okereke N.R."/>
            <person name="Kolade O."/>
            <person name="Nnabue I."/>
            <person name="Nwadili C.O."/>
            <person name="Hribova E."/>
            <person name="Parker M."/>
            <person name="Nwogha J."/>
            <person name="Shu S."/>
            <person name="Carlson J."/>
            <person name="Kariba R."/>
            <person name="Muthemba S."/>
            <person name="Knop K."/>
            <person name="Barton G.J."/>
            <person name="Sherwood A.V."/>
            <person name="Lopez-Montes A."/>
            <person name="Asiedu R."/>
            <person name="Jamnadass R."/>
            <person name="Muchugi A."/>
            <person name="Goodstein D."/>
            <person name="Egesi C.N."/>
            <person name="Featherston J."/>
            <person name="Asfaw A."/>
            <person name="Simpson G.G."/>
            <person name="Dolezel J."/>
            <person name="Hendre P.S."/>
            <person name="Van Deynze A."/>
            <person name="Kumar P.L."/>
            <person name="Obidiegwu J.E."/>
            <person name="Bhattacharjee R."/>
            <person name="Rokhsar D.S."/>
        </authorList>
    </citation>
    <scope>NUCLEOTIDE SEQUENCE [LARGE SCALE GENOMIC DNA]</scope>
    <source>
        <strain evidence="2">cv. TDa95/00328</strain>
    </source>
</reference>
<organism evidence="1 2">
    <name type="scientific">Dioscorea alata</name>
    <name type="common">Purple yam</name>
    <dbReference type="NCBI Taxonomy" id="55571"/>
    <lineage>
        <taxon>Eukaryota</taxon>
        <taxon>Viridiplantae</taxon>
        <taxon>Streptophyta</taxon>
        <taxon>Embryophyta</taxon>
        <taxon>Tracheophyta</taxon>
        <taxon>Spermatophyta</taxon>
        <taxon>Magnoliopsida</taxon>
        <taxon>Liliopsida</taxon>
        <taxon>Dioscoreales</taxon>
        <taxon>Dioscoreaceae</taxon>
        <taxon>Dioscorea</taxon>
    </lineage>
</organism>
<dbReference type="EMBL" id="CM037017">
    <property type="protein sequence ID" value="KAH7676836.1"/>
    <property type="molecule type" value="Genomic_DNA"/>
</dbReference>
<dbReference type="Proteomes" id="UP000827976">
    <property type="component" value="Chromosome 7"/>
</dbReference>
<proteinExistence type="predicted"/>
<sequence length="230" mass="25124">MNTTMMTIRKTVHTLLGFPDPEAFPINPHRQRTIPSDAAGLRAIAGEIPKPRHVVASSAVGPIPKPTVLIDPGPSDAGGGLGLCTECLGFESLDVGSGGGEIGVEKVERSAVERPRRRVVAAAAEPVFPPPLASLAAKDGRRSSFLKAVRMDGRILLTEVTIERPEIMRASRRDGRLRLHLVERYDHEEEEAVRWEWARVSSEGVTCQQAVSGNHNHAPQWWNHRFVATA</sequence>
<accession>A0ACB7VQT8</accession>
<evidence type="ECO:0000313" key="1">
    <source>
        <dbReference type="EMBL" id="KAH7676836.1"/>
    </source>
</evidence>
<comment type="caution">
    <text evidence="1">The sequence shown here is derived from an EMBL/GenBank/DDBJ whole genome shotgun (WGS) entry which is preliminary data.</text>
</comment>
<evidence type="ECO:0000313" key="2">
    <source>
        <dbReference type="Proteomes" id="UP000827976"/>
    </source>
</evidence>
<name>A0ACB7VQT8_DIOAL</name>
<gene>
    <name evidence="1" type="ORF">IHE45_07G043700</name>
</gene>
<keyword evidence="2" id="KW-1185">Reference proteome</keyword>